<gene>
    <name evidence="10" type="ORF">WKR92_12740</name>
</gene>
<evidence type="ECO:0000256" key="6">
    <source>
        <dbReference type="ARBA" id="ARBA00023237"/>
    </source>
</evidence>
<feature type="signal peptide" evidence="8">
    <location>
        <begin position="1"/>
        <end position="23"/>
    </location>
</feature>
<dbReference type="NCBIfam" id="TIGR04057">
    <property type="entry name" value="SusC_RagA_signa"/>
    <property type="match status" value="1"/>
</dbReference>
<dbReference type="InterPro" id="IPR039426">
    <property type="entry name" value="TonB-dep_rcpt-like"/>
</dbReference>
<dbReference type="SUPFAM" id="SSF49464">
    <property type="entry name" value="Carboxypeptidase regulatory domain-like"/>
    <property type="match status" value="1"/>
</dbReference>
<keyword evidence="5 7" id="KW-0472">Membrane</keyword>
<dbReference type="RefSeq" id="WP_375558222.1">
    <property type="nucleotide sequence ID" value="NZ_JBBVGT010000003.1"/>
</dbReference>
<comment type="subcellular location">
    <subcellularLocation>
        <location evidence="1 7">Cell outer membrane</location>
        <topology evidence="1 7">Multi-pass membrane protein</topology>
    </subcellularLocation>
</comment>
<evidence type="ECO:0000313" key="10">
    <source>
        <dbReference type="EMBL" id="MFB5946693.1"/>
    </source>
</evidence>
<protein>
    <submittedName>
        <fullName evidence="10">SusC/RagA family TonB-linked outer membrane protein</fullName>
    </submittedName>
</protein>
<dbReference type="InterPro" id="IPR023997">
    <property type="entry name" value="TonB-dep_OMP_SusC/RagA_CS"/>
</dbReference>
<dbReference type="Pfam" id="PF07715">
    <property type="entry name" value="Plug"/>
    <property type="match status" value="1"/>
</dbReference>
<dbReference type="EMBL" id="JBBVGT010000003">
    <property type="protein sequence ID" value="MFB5946693.1"/>
    <property type="molecule type" value="Genomic_DNA"/>
</dbReference>
<evidence type="ECO:0000256" key="3">
    <source>
        <dbReference type="ARBA" id="ARBA00022452"/>
    </source>
</evidence>
<comment type="caution">
    <text evidence="10">The sequence shown here is derived from an EMBL/GenBank/DDBJ whole genome shotgun (WGS) entry which is preliminary data.</text>
</comment>
<dbReference type="InterPro" id="IPR037066">
    <property type="entry name" value="Plug_dom_sf"/>
</dbReference>
<feature type="chain" id="PRO_5046240251" evidence="8">
    <location>
        <begin position="24"/>
        <end position="1032"/>
    </location>
</feature>
<dbReference type="InterPro" id="IPR023996">
    <property type="entry name" value="TonB-dep_OMP_SusC/RagA"/>
</dbReference>
<keyword evidence="2 7" id="KW-0813">Transport</keyword>
<dbReference type="SUPFAM" id="SSF56935">
    <property type="entry name" value="Porins"/>
    <property type="match status" value="1"/>
</dbReference>
<keyword evidence="11" id="KW-1185">Reference proteome</keyword>
<evidence type="ECO:0000256" key="8">
    <source>
        <dbReference type="SAM" id="SignalP"/>
    </source>
</evidence>
<reference evidence="10 11" key="1">
    <citation type="submission" date="2024-04" db="EMBL/GenBank/DDBJ databases">
        <title>Albibacterium profundi sp. nov., isolated from sediment of the Challenger Deep of Mariana Trench.</title>
        <authorList>
            <person name="Wang Y."/>
        </authorList>
    </citation>
    <scope>NUCLEOTIDE SEQUENCE [LARGE SCALE GENOMIC DNA]</scope>
    <source>
        <strain evidence="10 11">RHL897</strain>
    </source>
</reference>
<dbReference type="PROSITE" id="PS52016">
    <property type="entry name" value="TONB_DEPENDENT_REC_3"/>
    <property type="match status" value="1"/>
</dbReference>
<evidence type="ECO:0000256" key="4">
    <source>
        <dbReference type="ARBA" id="ARBA00022692"/>
    </source>
</evidence>
<dbReference type="Gene3D" id="2.170.130.10">
    <property type="entry name" value="TonB-dependent receptor, plug domain"/>
    <property type="match status" value="1"/>
</dbReference>
<keyword evidence="3 7" id="KW-1134">Transmembrane beta strand</keyword>
<keyword evidence="8" id="KW-0732">Signal</keyword>
<proteinExistence type="inferred from homology"/>
<evidence type="ECO:0000256" key="5">
    <source>
        <dbReference type="ARBA" id="ARBA00023136"/>
    </source>
</evidence>
<dbReference type="InterPro" id="IPR036942">
    <property type="entry name" value="Beta-barrel_TonB_sf"/>
</dbReference>
<evidence type="ECO:0000256" key="1">
    <source>
        <dbReference type="ARBA" id="ARBA00004571"/>
    </source>
</evidence>
<dbReference type="NCBIfam" id="TIGR04056">
    <property type="entry name" value="OMP_RagA_SusC"/>
    <property type="match status" value="1"/>
</dbReference>
<feature type="domain" description="TonB-dependent receptor plug" evidence="9">
    <location>
        <begin position="115"/>
        <end position="240"/>
    </location>
</feature>
<keyword evidence="4 7" id="KW-0812">Transmembrane</keyword>
<evidence type="ECO:0000256" key="2">
    <source>
        <dbReference type="ARBA" id="ARBA00022448"/>
    </source>
</evidence>
<comment type="similarity">
    <text evidence="7">Belongs to the TonB-dependent receptor family.</text>
</comment>
<dbReference type="InterPro" id="IPR012910">
    <property type="entry name" value="Plug_dom"/>
</dbReference>
<accession>A0ABV5CGK6</accession>
<keyword evidence="6 7" id="KW-0998">Cell outer membrane</keyword>
<name>A0ABV5CGK6_9SPHI</name>
<evidence type="ECO:0000313" key="11">
    <source>
        <dbReference type="Proteomes" id="UP001580928"/>
    </source>
</evidence>
<dbReference type="Gene3D" id="2.40.170.20">
    <property type="entry name" value="TonB-dependent receptor, beta-barrel domain"/>
    <property type="match status" value="1"/>
</dbReference>
<sequence>MRNMYMKCIVLMMMICLSAPLYAQNTISGTVSDSMGPLPGVSVLVKGTDRGLQTDANGQYSIQASEGDVISFSMIGFTAQEVVVGDQSVINVTMLQDNQALDEVVVTALGIQREKKSLGYAMQEIGGDALVQANEPNLTNALTGKVAGLQVVKGGAGPGSSSKIVLRGFTSLTGDNQPLIVIDGVPMDNFTGASNNDFWNPSLDMGNGLGDINPDDIASMSVLKGASAAALYGSRAGNGVIQITTKSGRKSEGLGITYSTSVGFESAFTTPEMQDSFGQGTEGVFDNQSGSSWGPAITGQTVENWNGEQVSLRAYDNVNNYFGKGISQKHNLSLSQSYNNTSVYSSVSYMGDDSQIPGAELERFSFLTKATTKFGKEERWTAETKVNYINTKAFNRPMSGSNPNNAFTTMYLFPRSLDITGFEDSVDEFGNMIWYNAGNGINPYWNSLYNRNEDARNRFLVNGLLKYQFTEWLNGELRAGADIYQTSFNTKLNSGSPLSATGRYSLGKNDFNETNLSALFTAQKDYIWGKWGGAASLGGNLMAQKSTSISSNAGELVVPNLFSINNGVGNPTVSEGYSERRINSVYGTAQINYDGYFFLEGTFRNDWSSTLKDPFFYPSINTSLVLTEMINKSGGDVPSWMSYAKVRASYAEVGNDLGAYQLYNTYWIGKDPDGNTTAGRNGTLYNEDVVAELIKSWEAGAEIRFLNNRFGIDFSWYKTNSINQLITLPMNPLSGYTGRIINAGNIENKGVEIMTNALILDNPEGLSWNLNVNYSKNQNTIVKLADDVKSLPLGGFDNIAINATEGEYYGDIWGTSYRRVTDESSEYFGQLLLNENGLPVQSNEKTRLGNQSASDLLGVINTFAYQGLTLGFQVDARFGGQVFAGTHQMMQLAGTAGITAPGGSREDMVVDGVIASGDGYVENTTPVTVQQYWGAVAGVGNTGISEANIYDATNIRLRTVTLDYNLPKRFFDNTPIQNAKIGLSMNNVWMIHSKMNGLDPESTYATGTNAVGFEYGSGPTTRSFLVNLSVSF</sequence>
<dbReference type="Proteomes" id="UP001580928">
    <property type="component" value="Unassembled WGS sequence"/>
</dbReference>
<evidence type="ECO:0000256" key="7">
    <source>
        <dbReference type="PROSITE-ProRule" id="PRU01360"/>
    </source>
</evidence>
<dbReference type="Pfam" id="PF13715">
    <property type="entry name" value="CarbopepD_reg_2"/>
    <property type="match status" value="1"/>
</dbReference>
<dbReference type="Gene3D" id="2.60.40.1120">
    <property type="entry name" value="Carboxypeptidase-like, regulatory domain"/>
    <property type="match status" value="1"/>
</dbReference>
<dbReference type="InterPro" id="IPR008969">
    <property type="entry name" value="CarboxyPept-like_regulatory"/>
</dbReference>
<evidence type="ECO:0000259" key="9">
    <source>
        <dbReference type="Pfam" id="PF07715"/>
    </source>
</evidence>
<organism evidence="10 11">
    <name type="scientific">Albibacterium profundi</name>
    <dbReference type="NCBI Taxonomy" id="3134906"/>
    <lineage>
        <taxon>Bacteria</taxon>
        <taxon>Pseudomonadati</taxon>
        <taxon>Bacteroidota</taxon>
        <taxon>Sphingobacteriia</taxon>
        <taxon>Sphingobacteriales</taxon>
        <taxon>Sphingobacteriaceae</taxon>
        <taxon>Albibacterium</taxon>
    </lineage>
</organism>